<dbReference type="InterPro" id="IPR007197">
    <property type="entry name" value="rSAM"/>
</dbReference>
<keyword evidence="2" id="KW-0408">Iron</keyword>
<dbReference type="AlphaFoldDB" id="A0A7C3UCV1"/>
<dbReference type="PANTHER" id="PTHR43432">
    <property type="entry name" value="SLR0285 PROTEIN"/>
    <property type="match status" value="1"/>
</dbReference>
<protein>
    <submittedName>
        <fullName evidence="5">Radical SAM protein</fullName>
    </submittedName>
</protein>
<gene>
    <name evidence="5" type="ORF">ENX77_07555</name>
</gene>
<dbReference type="InterPro" id="IPR040086">
    <property type="entry name" value="MJ0683-like"/>
</dbReference>
<dbReference type="Pfam" id="PF04055">
    <property type="entry name" value="Radical_SAM"/>
    <property type="match status" value="1"/>
</dbReference>
<comment type="caution">
    <text evidence="5">The sequence shown here is derived from an EMBL/GenBank/DDBJ whole genome shotgun (WGS) entry which is preliminary data.</text>
</comment>
<dbReference type="EMBL" id="DTPI01000033">
    <property type="protein sequence ID" value="HGE66949.1"/>
    <property type="molecule type" value="Genomic_DNA"/>
</dbReference>
<proteinExistence type="predicted"/>
<sequence length="356" mass="40871">MELAINPSKIISSLCYSVLRLEPYTNCSFGCVYCYAKWYRGGRIKPRPKAIGMFSKVAKKLDLRLPFRLATLSDPLQDIEEEAKVSLKLMEIAYQNDIPILLSTKSDRISKNPWKGMIEEMGKNDLIVVQMSVSSLDRQDLEPKAPPPLERLKALEGIEAPKILRLQPLIPNYSFESAEEFVERVKDIVNQITVEPLRVEKSETKRYNWDRWSPYSFEGVIVKAECYELLLELRKACDKFGISFGLCKEGYFNLETANCCGMHYVDAKLRPTLREVYKAGVVDLNNLDFKDFLFGDWLFSLPSPIKKALRYHEKVFLKCLRDSACLNHLTPLLKKVDSKIVAISVDMKRGSEADYQ</sequence>
<evidence type="ECO:0000313" key="5">
    <source>
        <dbReference type="EMBL" id="HGE66949.1"/>
    </source>
</evidence>
<dbReference type="GO" id="GO:0051536">
    <property type="term" value="F:iron-sulfur cluster binding"/>
    <property type="evidence" value="ECO:0007669"/>
    <property type="project" value="UniProtKB-KW"/>
</dbReference>
<keyword evidence="3" id="KW-0411">Iron-sulfur</keyword>
<evidence type="ECO:0000256" key="3">
    <source>
        <dbReference type="ARBA" id="ARBA00023014"/>
    </source>
</evidence>
<dbReference type="GO" id="GO:0046872">
    <property type="term" value="F:metal ion binding"/>
    <property type="evidence" value="ECO:0007669"/>
    <property type="project" value="UniProtKB-KW"/>
</dbReference>
<evidence type="ECO:0000256" key="2">
    <source>
        <dbReference type="ARBA" id="ARBA00023004"/>
    </source>
</evidence>
<organism evidence="5">
    <name type="scientific">Geoglobus ahangari</name>
    <dbReference type="NCBI Taxonomy" id="113653"/>
    <lineage>
        <taxon>Archaea</taxon>
        <taxon>Methanobacteriati</taxon>
        <taxon>Methanobacteriota</taxon>
        <taxon>Archaeoglobi</taxon>
        <taxon>Archaeoglobales</taxon>
        <taxon>Archaeoglobaceae</taxon>
        <taxon>Geoglobus</taxon>
    </lineage>
</organism>
<evidence type="ECO:0000259" key="4">
    <source>
        <dbReference type="Pfam" id="PF04055"/>
    </source>
</evidence>
<dbReference type="Gene3D" id="3.80.30.30">
    <property type="match status" value="1"/>
</dbReference>
<name>A0A7C3UCV1_9EURY</name>
<accession>A0A7C3UCV1</accession>
<feature type="domain" description="Radical SAM core" evidence="4">
    <location>
        <begin position="22"/>
        <end position="188"/>
    </location>
</feature>
<dbReference type="GO" id="GO:0003824">
    <property type="term" value="F:catalytic activity"/>
    <property type="evidence" value="ECO:0007669"/>
    <property type="project" value="InterPro"/>
</dbReference>
<reference evidence="5" key="1">
    <citation type="journal article" date="2020" name="mSystems">
        <title>Genome- and Community-Level Interaction Insights into Carbon Utilization and Element Cycling Functions of Hydrothermarchaeota in Hydrothermal Sediment.</title>
        <authorList>
            <person name="Zhou Z."/>
            <person name="Liu Y."/>
            <person name="Xu W."/>
            <person name="Pan J."/>
            <person name="Luo Z.H."/>
            <person name="Li M."/>
        </authorList>
    </citation>
    <scope>NUCLEOTIDE SEQUENCE [LARGE SCALE GENOMIC DNA]</scope>
    <source>
        <strain evidence="5">SpSt-97</strain>
    </source>
</reference>
<dbReference type="SFLD" id="SFLDS00029">
    <property type="entry name" value="Radical_SAM"/>
    <property type="match status" value="1"/>
</dbReference>
<dbReference type="SFLD" id="SFLDG01084">
    <property type="entry name" value="Uncharacterised_Radical_SAM_Su"/>
    <property type="match status" value="1"/>
</dbReference>
<evidence type="ECO:0000256" key="1">
    <source>
        <dbReference type="ARBA" id="ARBA00022723"/>
    </source>
</evidence>
<dbReference type="PANTHER" id="PTHR43432:SF3">
    <property type="entry name" value="SLR0285 PROTEIN"/>
    <property type="match status" value="1"/>
</dbReference>
<keyword evidence="1" id="KW-0479">Metal-binding</keyword>